<feature type="compositionally biased region" description="Basic and acidic residues" evidence="6">
    <location>
        <begin position="7133"/>
        <end position="7149"/>
    </location>
</feature>
<dbReference type="InterPro" id="IPR009081">
    <property type="entry name" value="PP-bd_ACP"/>
</dbReference>
<evidence type="ECO:0000256" key="6">
    <source>
        <dbReference type="SAM" id="MobiDB-lite"/>
    </source>
</evidence>
<dbReference type="Gene3D" id="3.40.50.12780">
    <property type="entry name" value="N-terminal domain of ligase-like"/>
    <property type="match status" value="5"/>
</dbReference>
<keyword evidence="4" id="KW-0677">Repeat</keyword>
<feature type="domain" description="Carrier" evidence="7">
    <location>
        <begin position="5069"/>
        <end position="5152"/>
    </location>
</feature>
<dbReference type="FunFam" id="3.40.50.980:FF:000001">
    <property type="entry name" value="Non-ribosomal peptide synthetase"/>
    <property type="match status" value="1"/>
</dbReference>
<dbReference type="InterPro" id="IPR006162">
    <property type="entry name" value="Ppantetheine_attach_site"/>
</dbReference>
<evidence type="ECO:0000313" key="9">
    <source>
        <dbReference type="Proteomes" id="UP000054565"/>
    </source>
</evidence>
<reference evidence="9" key="1">
    <citation type="journal article" date="2010" name="Genome Res.">
        <title>Population genomic sequencing of Coccidioides fungi reveals recent hybridization and transposon control.</title>
        <authorList>
            <person name="Neafsey D.E."/>
            <person name="Barker B.M."/>
            <person name="Sharpton T.J."/>
            <person name="Stajich J.E."/>
            <person name="Park D.J."/>
            <person name="Whiston E."/>
            <person name="Hung C.-Y."/>
            <person name="McMahan C."/>
            <person name="White J."/>
            <person name="Sykes S."/>
            <person name="Heiman D."/>
            <person name="Young S."/>
            <person name="Zeng Q."/>
            <person name="Abouelleil A."/>
            <person name="Aftuck L."/>
            <person name="Bessette D."/>
            <person name="Brown A."/>
            <person name="FitzGerald M."/>
            <person name="Lui A."/>
            <person name="Macdonald J.P."/>
            <person name="Priest M."/>
            <person name="Orbach M.J."/>
            <person name="Galgiani J.N."/>
            <person name="Kirkland T.N."/>
            <person name="Cole G.T."/>
            <person name="Birren B.W."/>
            <person name="Henn M.R."/>
            <person name="Taylor J.W."/>
            <person name="Rounsley S.D."/>
        </authorList>
    </citation>
    <scope>NUCLEOTIDE SEQUENCE [LARGE SCALE GENOMIC DNA]</scope>
    <source>
        <strain evidence="9">RMSCC 2394</strain>
    </source>
</reference>
<dbReference type="SUPFAM" id="SSF52777">
    <property type="entry name" value="CoA-dependent acyltransferases"/>
    <property type="match status" value="19"/>
</dbReference>
<dbReference type="InterPro" id="IPR000873">
    <property type="entry name" value="AMP-dep_synth/lig_dom"/>
</dbReference>
<dbReference type="CDD" id="cd19534">
    <property type="entry name" value="E_NRPS"/>
    <property type="match status" value="3"/>
</dbReference>
<organism evidence="8 9">
    <name type="scientific">Coccidioides immitis RMSCC 2394</name>
    <dbReference type="NCBI Taxonomy" id="404692"/>
    <lineage>
        <taxon>Eukaryota</taxon>
        <taxon>Fungi</taxon>
        <taxon>Dikarya</taxon>
        <taxon>Ascomycota</taxon>
        <taxon>Pezizomycotina</taxon>
        <taxon>Eurotiomycetes</taxon>
        <taxon>Eurotiomycetidae</taxon>
        <taxon>Onygenales</taxon>
        <taxon>Onygenaceae</taxon>
        <taxon>Coccidioides</taxon>
    </lineage>
</organism>
<dbReference type="STRING" id="404692.A0A0J6Y6L3"/>
<evidence type="ECO:0000256" key="5">
    <source>
        <dbReference type="ARBA" id="ARBA00029454"/>
    </source>
</evidence>
<dbReference type="PANTHER" id="PTHR45398:SF1">
    <property type="entry name" value="ENZYME, PUTATIVE (JCVI)-RELATED"/>
    <property type="match status" value="1"/>
</dbReference>
<dbReference type="Pfam" id="PF00550">
    <property type="entry name" value="PP-binding"/>
    <property type="match status" value="7"/>
</dbReference>
<dbReference type="GO" id="GO:0031177">
    <property type="term" value="F:phosphopantetheine binding"/>
    <property type="evidence" value="ECO:0007669"/>
    <property type="project" value="InterPro"/>
</dbReference>
<dbReference type="GO" id="GO:0016874">
    <property type="term" value="F:ligase activity"/>
    <property type="evidence" value="ECO:0007669"/>
    <property type="project" value="UniProtKB-KW"/>
</dbReference>
<dbReference type="FunFam" id="3.30.300.30:FF:000015">
    <property type="entry name" value="Nonribosomal peptide synthase SidD"/>
    <property type="match status" value="5"/>
</dbReference>
<dbReference type="PROSITE" id="PS00012">
    <property type="entry name" value="PHOSPHOPANTETHEINE"/>
    <property type="match status" value="1"/>
</dbReference>
<dbReference type="InterPro" id="IPR042099">
    <property type="entry name" value="ANL_N_sf"/>
</dbReference>
<protein>
    <submittedName>
        <fullName evidence="8">HC-toxin synthetase</fullName>
    </submittedName>
</protein>
<dbReference type="FunFam" id="3.30.559.30:FF:000003">
    <property type="entry name" value="Nonribosomal peptide synthase SidD"/>
    <property type="match status" value="2"/>
</dbReference>
<name>A0A0J6Y6L3_COCIT</name>
<dbReference type="FunFam" id="1.10.1200.10:FF:000024">
    <property type="entry name" value="Nonribosomal peptide synthase Pes1"/>
    <property type="match status" value="1"/>
</dbReference>
<evidence type="ECO:0000259" key="7">
    <source>
        <dbReference type="PROSITE" id="PS50075"/>
    </source>
</evidence>
<feature type="domain" description="Carrier" evidence="7">
    <location>
        <begin position="7262"/>
        <end position="7338"/>
    </location>
</feature>
<accession>A0A0J6Y6L3</accession>
<dbReference type="NCBIfam" id="NF003417">
    <property type="entry name" value="PRK04813.1"/>
    <property type="match status" value="5"/>
</dbReference>
<gene>
    <name evidence="8" type="ORF">CIRG_02356</name>
</gene>
<feature type="domain" description="Carrier" evidence="7">
    <location>
        <begin position="7826"/>
        <end position="7903"/>
    </location>
</feature>
<dbReference type="NCBIfam" id="TIGR01733">
    <property type="entry name" value="AA-adenyl-dom"/>
    <property type="match status" value="5"/>
</dbReference>
<keyword evidence="2" id="KW-0597">Phosphoprotein</keyword>
<dbReference type="CDD" id="cd19542">
    <property type="entry name" value="CT_NRPS-like"/>
    <property type="match status" value="4"/>
</dbReference>
<dbReference type="InterPro" id="IPR045851">
    <property type="entry name" value="AMP-bd_C_sf"/>
</dbReference>
<feature type="region of interest" description="Disordered" evidence="6">
    <location>
        <begin position="7912"/>
        <end position="7931"/>
    </location>
</feature>
<dbReference type="PROSITE" id="PS00455">
    <property type="entry name" value="AMP_BINDING"/>
    <property type="match status" value="5"/>
</dbReference>
<dbReference type="FunFam" id="1.10.1200.10:FF:000005">
    <property type="entry name" value="Nonribosomal peptide synthetase 1"/>
    <property type="match status" value="2"/>
</dbReference>
<dbReference type="InterPro" id="IPR023213">
    <property type="entry name" value="CAT-like_dom_sf"/>
</dbReference>
<dbReference type="Gene3D" id="3.30.559.10">
    <property type="entry name" value="Chloramphenicol acetyltransferase-like domain"/>
    <property type="match status" value="9"/>
</dbReference>
<comment type="similarity">
    <text evidence="5">Belongs to the NRP synthetase family.</text>
</comment>
<feature type="region of interest" description="Disordered" evidence="6">
    <location>
        <begin position="7114"/>
        <end position="7153"/>
    </location>
</feature>
<dbReference type="Gene3D" id="3.30.559.30">
    <property type="entry name" value="Nonribosomal peptide synthetase, condensation domain"/>
    <property type="match status" value="11"/>
</dbReference>
<feature type="domain" description="Carrier" evidence="7">
    <location>
        <begin position="797"/>
        <end position="873"/>
    </location>
</feature>
<dbReference type="FunFam" id="3.30.559.10:FF:000017">
    <property type="entry name" value="Nonribosomal peptide synthase Pes1"/>
    <property type="match status" value="2"/>
</dbReference>
<dbReference type="Gene3D" id="1.10.1200.10">
    <property type="entry name" value="ACP-like"/>
    <property type="match status" value="8"/>
</dbReference>
<feature type="domain" description="Carrier" evidence="7">
    <location>
        <begin position="6136"/>
        <end position="6212"/>
    </location>
</feature>
<dbReference type="OrthoDB" id="416786at2759"/>
<dbReference type="InterPro" id="IPR020845">
    <property type="entry name" value="AMP-binding_CS"/>
</dbReference>
<evidence type="ECO:0000256" key="2">
    <source>
        <dbReference type="ARBA" id="ARBA00022553"/>
    </source>
</evidence>
<sequence>MATKTGSATNATDQTHLAGLTPCIFPRLGPKSQHHRTKRPMTARIVLQEPRKLQELAKSGSSALSNALRVAWALVLRCYTDSEDVCFAYQETGSGAAIGGDMSIARVKVHDDTTLTELVEDKKGECIISIPYRTDVPFGKAGAAKVAEKLLFNTALVLRTPTNVGMPTEAAINSRQGSTMLPEQCRIRVVAKHFNGMITIFLEWWSSEMTMDQSMDVASTFDKILTTTLNSPQVRVEEVDFFTDRHLKRVLSWNSKPLERIDKCIHEVFHEQARQRGNHEAIHAWDGRFTYAEFDEVTSRLANRLIQMGVGPEVRVPCCFEKSKWYPVAIFAVMKAGGAFVPFDPSHPIPRLQSLIQKLGAHILLCSANHADRLSEGICTVTPVDQGLINRLPQLSGPPTADNAAYLIFTSGSTGEPKGTVIEHASYVSGADAHAPALAISENSRALNFAAHTFDASLVEILTPLLVGGTVCIPSEEDRMNDIVGVINRMRVNLATLTPSFINFIPPAEVPGLKSLVLAGEAMSQSHVDAWSHINLINGYGPTESSVCAVTNSHMTADSEPTDIGFPIGLHCWVVNPRDHNRLVPPGCVGELLLEGPSLAREYLNNPEKTEDAFICDLAWAKSVNGKPRRFYKTGDLVRYNSFEGSLNYAGRKDTQIKFHGQRIELGEIEHHIVADPNVSHGLVLFPKKGCCKGRIVAVFTLSCLVGDLMNPTPLKLVSHSQKNAAVKEMRQRLAANLPSYMVPTMWLCVEAFPMLSSRKLDRKAISTWVDEIDGELFLQVAMSGKDDDDEHETEGTKPNEVEDKLRRVWARVLNLPGNRIGLNQSFLSLGGDSITAMTCVGQSKKVGLGFTFQEILRSKSIRELAPCARTTIQTVDYQEEVDQEFDLTPIQQYHFQVREESQGYFNQSFFLKLARPTSEAVLRQAVEVIVDRHSMLRARFSRQDPNGEWKQRITSDVASSYRLRTHHINSRDEADAAIADSQSSMDIEHGPLFTADLFDVGKEEQLLSMVGHHLVIDLVSWRVILEDLEELLLNPHNPSLASPSIPFQTWSKLQIDHCQDLDLSKVISAGEIPAGNFSYWDIDPQLNTYGAAACEVFEMDSPTTSLLLTKCHNAMRTEPVDVLVAVLIHSFAETFPDRDVPAIYNEGHGREPWDDSIDISHTVGWFTTVYPVFVPTSSSDDIANTVMRVKDIRHRVPGNGRHYFACRFHTKEGKDRFSHHAPMEVSFNYLGQYQQLERTDALLHPVDEMAGEAREAGGSADYDKTTPRFGLFEISAVVAGGKLRFAFTFNRHMKHQPAIRKWVSRCQRNLSHIASEFVTMAPRITLSDFPLLPLTYDDLNSMVTDKLPQIGLSSLSQVEDAFPCSPMQQGLLISRNKDGAFYSVHVTFEAKPQGRNHVDAERLASAWSKVVEHHPALRTVFVEGLTSDGLFNQLVLKSIKPQLLRLRCKSDNDVLPTLQNQKPYGYDDDSKPPHRLTICQTSNGKVFCRLEMSHAIMDGMSISIIFRDLALAYTENLAKEPAVSYSAFIAYLQEQPTAKGIEFWTSYLKGVEPSHFPALNDGITAEKVLRTLRLDYKQLADLQNFCDSNGLTLSNAINTAWALTLRSYLGSEEACFGYLSSGRDIPVPGVDNAVGPFINMLACRVSMPNDRPLSKVLDAVQQDYMDSLPHKHISLAAVQHALKLSDVALFNTCVSYRRLPTNRNTEQQMIEFSEYCPIHDPTEYPVSLNIEVSDIEVFIDLDYWTDSICEQQARNIANTFIRSLENITYNAKQLVAQLDNVSTQDYENIWSWNCNIPETINECVHEVVRKQARARPDDPAICAWDGDFTYRQLDEISTHLANYFAALGVVPESFVPICFDKSAWTIISMLGVLKAGGACVPLDATHPKNTLQYKVMDCDAQIVVASPQRASMFEDMVPYVVAVNSDLIDEIAEYDEFCGIPSEPTNPCFIIFTSGSTGKPKGVVLEHRSIVSSAEAHGSALGLGPQSRVLQFAAYTFDNSLEEMFTTLMRGGCVCVPSEEDRFNNLAGAINKLNANFMDLTPTVASFIHPSDVPSIKAIGIGGEAMTKAVKDIWCSIPIHNQYGPSECSINCTHNRNAATTDVSNIGKSVGSVSWVVDPSDHNKLVPIGAVGELLVEGPIVSRGYLNDPEKTAKSFIENPSWVEKDPAPRINSIRRMYKTGDLVRYDSDGSIVYLGRKDTQVKLNGQRIELGEIEYCVKINLPESTQSAVQLIVTGGVKTLAVFLCMKSSGSTTAPDSDSILLPMDATVESTARSLESALLAVIPAYMVPGAYIPVSEMPLTASGKLDRRALCNAAQSLSDEQASTYRLGDFGGGRAPETETEAILQQLWASVLSKPTSVIGADDSFFRHGGDSIGAMKLVTAARRKGLILSVASIFQHPKLSEMAASCQGSAESTELTNGITMMPNPIKPFSLLPKDVDINELVNEVSDICDVSAKSVQDIYPCTSIQGGLVALSSKQPGAYVAQNIFRLPSNVDFHKFRKAWQAVADAEAVLRTRIVFTETLGFLQAVVDAPIDWNSVRTIRDIASEDRNLPPHDGGILCRYTIVGERSQSPQFVWTVHHALYDGWSIPTLLNRVAACYRNADSLGVAVETPFSRFLQYLNAIDKKACDDFWMARLEDPTSSPWPRLPNSHYQVKAHEKLSQAVKLPPMSDKEITVASTIRAAWALIASLYSNSDDVIFGEMLTGRDAPVPGIEDMIGPTFTSIPSRVRINRGLTVAEFLKDVQNQFVQAMPYQFAGIQNIKRLGSDAALACEFQNLLTITQDADETADGFWNMISSGVEGSDFFSYLLNISCTIAKSEIRIDTHYDASVLPQWQVERIINQLSTLLRRLASNDYSETKLGDMDVMNSQDIELIEELNSTGAELYDRCVHDMFYDRVRTDPTALALDAWDGTFTFEELDDVSTKLAHHLVDLGVCADPEVYVPLCFEKSAFAVVSMLAVIKAGGAFAFLDPTHPIVRLQGITTDLEASMVLCSSRHKSICEDLAPQTLVVDMALLRTLPSRSQLLPQVPTDNGAYVIFTSGTTGKPKGILVEHRNVCSGAMSHGPAVCLKPYRRALQFSSFTFDASILETLTALIIGACVCMPNDFDRINNIEEFITKMNIDWAEFTPSFARVISPEDVPTLKTLSLVGESLSESDVTTWANRVQLVNGYGPSEATVLSTVKSQITTKTNPVNIGQALDRCWIVDPQNHDRLVPVGAVGELLVEGPTVSRCYLKDPEKTASVYIKNPKWAQRTQSGDRRMYKTGDLVRYHNDGSMDIIYIGRKDNQVKLRGQRLEIDEVEHHLRADDAVVNCVVTIPKGGIHAKRLVAAIFSEDATRGDPSTKLEMIPFDDVAPMMSAIQERLRRLLPPYMVPTKWVSFKSMPIMPSGKLNRRQIIKFIEEMQRDHARKPPVQQAREVDVTPVIVVEELRKACSHVLKIPLDEVEPETSSFLHLGGDSISAMQVMARCRSQGLTVAVQDIMQAKSINQLATLVKLSKKNMNAEKSEKAEMTGRIEKAEKPQINNKIESIPQCDIILELQKVWSHALNLALDETELDCSFLHLGGDSISAMQVMAKCRSQGIKITVKDIMQARSIRELSTQVTFSGGRRPRAEAEVEIPQKLEDTRSFNLSPIQQLYFDCVGDNWKQFNQSVLMRLTSERSPDDIARAITKLVTIHPMLRARFEKNEAGNWHQWISGDILTSYRFRAHNDVKPSQVKLLIEDSQKCLDIENGPLFAVDMFDLPKKESQISLVAHHLIIDVMSWRVILQDLEDVLAGTELQLHTSTSFQDWCKLQTENAQKETPETVLPASDVPTADFDYWGMSNKSNLNGDIQTEEIELSASSTKQLATACHENFGADTVDVILASILLSFHREFTDRKIPPPVYNEGHGREPWSPELDLSSTVGWFTTMSPIYLPYDAETSGDLTLLDTILWVRDLRRRTPGKGRPYFAYRYLTDDGEKYFGKHWPMEICFNYLGQMQQNEQSIAILQPVGGAGGQSINTLSDIGAEVPRFSLIEISAVITDGTLKVSFGFNKHMKRKNGILNWLSGCNTLLEEAGTFKKINTQSPREFPLLPLVYGSLTKLQKQVQELGISIDEVEDAYPPSPMQQGILISQLKDPQKYSFHFAYEVKSNKRNHRIDGRRLEAAWKAVVSRHPSLRTVFINSVSTKGLMDQVVLKKVMANTLYLEAETAEKAFASVEPFDCSEKRPPHRFAVCQTFDGRVFCKVDISHAISDGTSMRLMIQDLTAAYEATSAIEPGPLYSEFIQYLQRTPKEEALKYWKTYLSGIEPCLLPSLAEVPIPSKREPKDYVLTINRGSELQKFCRKHGLTPANVLQLIWGLVLVAYTGTDEVCFGVVSSGRNVPVNGIQEAVGAFINMIIFRLKLSNNTSYNMHLAFSDTPLFNTAFTFQKGSDADSPTPMITFEHFDSTDPNEFNLSINVSLIDSSLLIGFGYWTDTISDAHVVNIAKTFEHLLDELINNNGDARVVGDLDLLGEHSCKQIRTWNSQPPKIVNKCIHELIQQQALLRPRTTKAVEGWDASFTYAELDAIASRLAGHLIGFGVGPDVYVPLFFEKSAWSVVAQLAVLKAGGAFVHVDPTHPESRLRLLIEDVGADFIVCSPKYREKASKVTKTIFVLDPQDVRKLPNTQATPPTPPRPSNAAYIIFTSGTTGRPKGTVIEHGAICTSSLAHGEAFLMNGSSRVFQFASYTFDASVIEITTCLIMGGCVCVPSDEERMNDIANAMTKYRANWVFLTPSVLSTIKPGQVPTLKVIAVGGEPMPEKIIEEWKGGPAIINTYGPTENSAISSASPKVDTNGVTVDKDRLNIGPAVGCRAWVVDPNNYNRLVPVGAVGELLLEGRTVGRGYLNNPQKTAEVFLDRPEFTEDRRLRDLIPRQCRMYRTGDLVRWNPNGTINFISRKDTQIKLNGQRVELGEIEHQCIANLPEKTQAAVDLVVPSDSSKKTLTVFFTVSFSDVDKSILTKADGSSCDELLIPMDDTIRSVAKSLETGLGACVPSYMIPRLFIPVSRLPWTSSGKLDRNRLRNMVQDLSKESVRLYRPKAQNNKPASTSSIEKKLQALWEKILNLPPGSVSATDSFFKLGGDSLTAMQLAGKCTRTGCGVLKKTEAPSQLKPFSLLPKPELVEDVKQEAAELCRVSESDIHDIYPASSLQEGFITLAIKQPGAYIAQSIFRLDTAVDIPRFKAAWQTVVNDLDMLRTRIVHTASSDFLQVVLKKETFAWGSSSSLESISDEATQLPAHNGGQLARFSLVDDRKLGSRFFVLSMSHALYDGWSLPLMLKRVENAYFGRVSPPQQASYSRFVQYLKNADLDASDKFWRSKLAGISSDKFPQVPLSAGDKPLATRTISSRTNIPTQQSGDVTLPTIIRAAWALVVGSHTGTDDVCFGETLTGRNINVPFITEIVGPTLTTVPTRIQIDRKETLANYLQKVQQESADVVPHQHVGLQRINRLDGDTAVACDFQNLLVVQTSHEKIQEDFWDFQDLDNFQNFLTYPLAVECNIGDSYVDITAYHNENAINSWQMQRILDQFSSVIQQIVEASETNKVKVNDIEVFSEKDKETVAWWNRRKPLALNECIHDLFTRKAESQPSSPAVCDAEVELTYEELRSHASRLALHLISIGVGPEVLVPICLDKSVWVVVTLMAVLMAGGAFVALDPLHPTSRHKEIIIETHAEIVLCSPKYRERFVDFVKHVMAVDRRSITNLPRGDYGRLSGRANPENTAYVVFTSGSTGRAKGVVIEHKAFCSSSAAFAPATLMDSRSRTLQFASLSFDAAVMDILTPLSLGGCVCVPTEEERLKDIAGAIRRMRVTWACLTPSVTNIIDPANVPSIKTLVCGGETLFPEVILKWGDKVNLINAYGPSECAVVSTTNQNVCLQNPSSIGVSIAATTAWVLDPVDHDRLAPLGGVGELALSGSTLAREYLNNPEKTSEAFVEDLAWAVRFSGVVPVRRIYKTGDLVRYNPDGSLEFIGRKDNQVKLHGQRMELGEIEHRLYIDRRIKHAVVLMPNSGLCKGRLVAIVSLRSLPSEASGISGGDLELVNERQLFDEVCSQLNEVQDNLSNQLPPFMIPQTWVVVHAIPLLASGKIDRKKAIAWIENIDEKAYEQIMGANEVDGNEVQASDAAKVVQKVWSTVLNIPLSKIRLNQSFMSLGGDSIAAMSVMSRCRREGINLSFHDILRCKSIMSLVERVTSTANTVQKDEVINVPFSLSPIQKLYFESSNVYTGSGRFNQSFSLRITKQVHPVDVRQAIEAIVSKHSMLRARFSQDALGIWQQRITNDLGTSYRYRTHNIAGTHQIPSIISESQICLDIENGPIFAADLFNCRNDCQMLFLAAHHLCVDMVSWRIMLQDLQDYLETGSLSADKPLPFQVWCSMQAEHRQKHTSRKLLPFDVQPSNFTYWGMEGKKPSYKNAEQLTFIVDEKITNLALVDCHKAFQTDPVDLFLTVIGHSFGRVFRDREVPTLFNEGHGREPWDASLDISRTVGWFTTICPISVPVNSGANDKYGALETLRRTKDIRHSIPDNGRLYFAERFLSSRRVATTDIPMEILFNYLGRMQQLERDDSLLQQADFVSIEHDIFATSDVGPNTPRLALFEITAVVQEEKIQFSFMFDKSMARTNDIRRWVAECKNTLEETVIRLAQTSPEPTLSDYTLLPLSYEGLKKLIKITYPKAGIKHCNEVEDIYPCSPMQEGILLSQLRNSDAYLVNCIFEAKSKQSHRRVDTEKLAHSWERVVSRHAALRTVFVDSLCKGSTFDQLVVKSVDSGIIFVHCHDSEAIDKLNNIKLKDTNLKKRPKLPHQFIICTTNSGRVLIKLEINHAIIDGGSVGIMMADLIAAYEDRLPDGSGPLFSDYIRFIRQQSPEQEIHFWKNYLEGIQPCHIPKHSNQRKPQRCLSAVEMEFNRFPELHQMCEKLGVTLANVMHTAWAFVLRSYTHSDDVCFGYISAGRDVPVDGIQDAVGAFINMLCCRVLFSSSSSTEDVLRKVHDDYLASLPHQRCSLAQVQHELGLAGKALYNTALSIQNHSRSSDAAEEDLMFETLSAHDPSEYVITVNVETAKNDEKVVLRYWSDAIPDFEAKKYASSMAEILTKFLDQPRQKVATRDPAIKPSLEISPSEDQERSDSPAKQESERFYEQSVAGSSADLTKVVDSCVREVIQQMLENGTLKSNPSVNMADLVDRKISEILGQNQALIKPVPGSSHGTFSPYRKKAGLDLPSTSSDSYEVLDYNPKDDPDTHSMAAQIRRRGRSAVIEKKLLSLWSSMLEMDEDAIAPDDNFFELGGDSLTAMKLVGAAREDGLALTVADVFRNPVFEDMVTMIRVASLMTAYEDGDGDGDANSNGDLSSYHRTVPVLRSAAKSELYQRFSLVKATNIDAFLQSNICPKVGVFKGGIADVLPVTDFQGLAITGSLLESKWMLNYFFFDGNGPLDLKQLKLSAFRLVNSIDVLRTVFLPHGDRFLQVVLRKMRPDFFVYETESNMDEFTAMLQQRDRDQGPRLGEPFFNFIVVKRKDSDHHRIIIRISHAQYDGVCLPKIFLALQSAYQDEPLPPMSSFANYVRSTASTITSDHYQHWRALLKGSRMTEIVRRHGPNYRRSAGATTQLKQTILLPPIAHGSITTATVVKSAWALVLAQLTGRSDVVFGHTISGWTALDLLRFVQDQQVSNMPYEALGFREISKHCTEWPDWTNYTTVVQHQNVSYGSEMELGGNTYKIGGVGADEDFSDFSVISTPKGSDRCEISLSFSQNGDITPIFAQKVLNMLCNIASNFTAEPNSALMSPTELGELPPQVIDETGRQNDNYFVSSQLQGLSRADLLVLSDVLSRSWRQVLGDDNTNGLNLESSFFDLNGDIMGLAQVSWLLEQEGFKVRIEDLIDHPTMLGQMAAMCSSKVEQSKMTFMDEESSIPATPTTPKSEKKSWLKAMNMARKIVKRNTRSS</sequence>
<dbReference type="SUPFAM" id="SSF47336">
    <property type="entry name" value="ACP-like"/>
    <property type="match status" value="8"/>
</dbReference>
<keyword evidence="3" id="KW-0436">Ligase</keyword>
<evidence type="ECO:0000256" key="3">
    <source>
        <dbReference type="ARBA" id="ARBA00022598"/>
    </source>
</evidence>
<dbReference type="InterPro" id="IPR010071">
    <property type="entry name" value="AA_adenyl_dom"/>
</dbReference>
<evidence type="ECO:0000313" key="8">
    <source>
        <dbReference type="EMBL" id="KMP02664.1"/>
    </source>
</evidence>
<keyword evidence="1" id="KW-0596">Phosphopantetheine</keyword>
<dbReference type="GO" id="GO:0019748">
    <property type="term" value="P:secondary metabolic process"/>
    <property type="evidence" value="ECO:0007669"/>
    <property type="project" value="UniProtKB-ARBA"/>
</dbReference>
<dbReference type="FunFam" id="3.30.559.30:FF:000002">
    <property type="entry name" value="Nonribosomal peptide synthase Pes1"/>
    <property type="match status" value="3"/>
</dbReference>
<evidence type="ECO:0000256" key="1">
    <source>
        <dbReference type="ARBA" id="ARBA00022450"/>
    </source>
</evidence>
<dbReference type="CDD" id="cd19545">
    <property type="entry name" value="FUM14_C_NRPS-like"/>
    <property type="match status" value="2"/>
</dbReference>
<dbReference type="EMBL" id="DS028094">
    <property type="protein sequence ID" value="KMP02664.1"/>
    <property type="molecule type" value="Genomic_DNA"/>
</dbReference>
<dbReference type="InterPro" id="IPR001242">
    <property type="entry name" value="Condensation_dom"/>
</dbReference>
<dbReference type="FunFam" id="3.30.559.10:FF:000016">
    <property type="entry name" value="Nonribosomal peptide synthase Pes1"/>
    <property type="match status" value="3"/>
</dbReference>
<dbReference type="Pfam" id="PF00668">
    <property type="entry name" value="Condensation"/>
    <property type="match status" value="9"/>
</dbReference>
<feature type="domain" description="Carrier" evidence="7">
    <location>
        <begin position="3426"/>
        <end position="3500"/>
    </location>
</feature>
<dbReference type="FunFam" id="3.40.50.12780:FF:000014">
    <property type="entry name" value="Nonribosomal peptide synthetase 1"/>
    <property type="match status" value="5"/>
</dbReference>
<dbReference type="CDD" id="cd05918">
    <property type="entry name" value="A_NRPS_SidN3_like"/>
    <property type="match status" value="5"/>
</dbReference>
<dbReference type="Proteomes" id="UP000054565">
    <property type="component" value="Unassembled WGS sequence"/>
</dbReference>
<dbReference type="FunFam" id="3.30.559.30:FF:000005">
    <property type="entry name" value="Nonribosomal peptide synthase Pes1"/>
    <property type="match status" value="2"/>
</dbReference>
<feature type="domain" description="Carrier" evidence="7">
    <location>
        <begin position="3532"/>
        <end position="3608"/>
    </location>
</feature>
<proteinExistence type="inferred from homology"/>
<dbReference type="Gene3D" id="3.30.300.30">
    <property type="match status" value="5"/>
</dbReference>
<dbReference type="SMART" id="SM00823">
    <property type="entry name" value="PKS_PP"/>
    <property type="match status" value="6"/>
</dbReference>
<dbReference type="InterPro" id="IPR020806">
    <property type="entry name" value="PKS_PP-bd"/>
</dbReference>
<dbReference type="PROSITE" id="PS50075">
    <property type="entry name" value="CARRIER"/>
    <property type="match status" value="8"/>
</dbReference>
<dbReference type="Pfam" id="PF00501">
    <property type="entry name" value="AMP-binding"/>
    <property type="match status" value="5"/>
</dbReference>
<evidence type="ECO:0000256" key="4">
    <source>
        <dbReference type="ARBA" id="ARBA00022737"/>
    </source>
</evidence>
<dbReference type="InterPro" id="IPR036736">
    <property type="entry name" value="ACP-like_sf"/>
</dbReference>
<feature type="domain" description="Carrier" evidence="7">
    <location>
        <begin position="2338"/>
        <end position="2414"/>
    </location>
</feature>
<dbReference type="PANTHER" id="PTHR45398">
    <property type="match status" value="1"/>
</dbReference>
<dbReference type="SUPFAM" id="SSF56801">
    <property type="entry name" value="Acetyl-CoA synthetase-like"/>
    <property type="match status" value="5"/>
</dbReference>